<evidence type="ECO:0000313" key="3">
    <source>
        <dbReference type="EMBL" id="PHJ23095.1"/>
    </source>
</evidence>
<organism evidence="3 4">
    <name type="scientific">Cystoisospora suis</name>
    <dbReference type="NCBI Taxonomy" id="483139"/>
    <lineage>
        <taxon>Eukaryota</taxon>
        <taxon>Sar</taxon>
        <taxon>Alveolata</taxon>
        <taxon>Apicomplexa</taxon>
        <taxon>Conoidasida</taxon>
        <taxon>Coccidia</taxon>
        <taxon>Eucoccidiorida</taxon>
        <taxon>Eimeriorina</taxon>
        <taxon>Sarcocystidae</taxon>
        <taxon>Cystoisospora</taxon>
    </lineage>
</organism>
<dbReference type="AlphaFoldDB" id="A0A2C6L6C8"/>
<proteinExistence type="predicted"/>
<dbReference type="RefSeq" id="XP_067924772.1">
    <property type="nucleotide sequence ID" value="XM_068063264.1"/>
</dbReference>
<keyword evidence="2" id="KW-1133">Transmembrane helix</keyword>
<dbReference type="EMBL" id="MIGC01001318">
    <property type="protein sequence ID" value="PHJ23095.1"/>
    <property type="molecule type" value="Genomic_DNA"/>
</dbReference>
<evidence type="ECO:0000313" key="4">
    <source>
        <dbReference type="Proteomes" id="UP000221165"/>
    </source>
</evidence>
<evidence type="ECO:0000256" key="1">
    <source>
        <dbReference type="SAM" id="MobiDB-lite"/>
    </source>
</evidence>
<comment type="caution">
    <text evidence="3">The sequence shown here is derived from an EMBL/GenBank/DDBJ whole genome shotgun (WGS) entry which is preliminary data.</text>
</comment>
<reference evidence="3 4" key="1">
    <citation type="journal article" date="2017" name="Int. J. Parasitol.">
        <title>The genome of the protozoan parasite Cystoisospora suis and a reverse vaccinology approach to identify vaccine candidates.</title>
        <authorList>
            <person name="Palmieri N."/>
            <person name="Shrestha A."/>
            <person name="Ruttkowski B."/>
            <person name="Beck T."/>
            <person name="Vogl C."/>
            <person name="Tomley F."/>
            <person name="Blake D.P."/>
            <person name="Joachim A."/>
        </authorList>
    </citation>
    <scope>NUCLEOTIDE SEQUENCE [LARGE SCALE GENOMIC DNA]</scope>
    <source>
        <strain evidence="3 4">Wien I</strain>
    </source>
</reference>
<feature type="transmembrane region" description="Helical" evidence="2">
    <location>
        <begin position="177"/>
        <end position="201"/>
    </location>
</feature>
<dbReference type="GeneID" id="94426475"/>
<dbReference type="VEuPathDB" id="ToxoDB:CSUI_003066"/>
<protein>
    <submittedName>
        <fullName evidence="3">Transmembrane protein</fullName>
    </submittedName>
</protein>
<feature type="compositionally biased region" description="Polar residues" evidence="1">
    <location>
        <begin position="122"/>
        <end position="134"/>
    </location>
</feature>
<keyword evidence="2 3" id="KW-0812">Transmembrane</keyword>
<dbReference type="OrthoDB" id="333688at2759"/>
<keyword evidence="2" id="KW-0472">Membrane</keyword>
<keyword evidence="4" id="KW-1185">Reference proteome</keyword>
<name>A0A2C6L6C8_9APIC</name>
<feature type="region of interest" description="Disordered" evidence="1">
    <location>
        <begin position="113"/>
        <end position="149"/>
    </location>
</feature>
<sequence>MLPRCLQHCIHRSGVRIAGHCCLGELFHLFLLAQMAGPGDLKDCRLRIPSPTQRLLFAIWSGAFFVSLSSGDGALASIHQAANTGRGPSAQTTNFRMEYTSLPRHLSTLVEDGHPPSDSALGDSTTSGTGSEPTLESVDKPSSEGTLPSVMNQAASDAMDAINSVTQKLVDMGLEPWQIALIAIGAGLAVLCIVCCLLRCLCKNLCCCCSKD</sequence>
<dbReference type="Proteomes" id="UP000221165">
    <property type="component" value="Unassembled WGS sequence"/>
</dbReference>
<accession>A0A2C6L6C8</accession>
<gene>
    <name evidence="3" type="ORF">CSUI_003066</name>
</gene>
<evidence type="ECO:0000256" key="2">
    <source>
        <dbReference type="SAM" id="Phobius"/>
    </source>
</evidence>